<keyword evidence="1" id="KW-0805">Transcription regulation</keyword>
<dbReference type="PANTHER" id="PTHR30146:SF109">
    <property type="entry name" value="HTH-TYPE TRANSCRIPTIONAL REGULATOR GALS"/>
    <property type="match status" value="1"/>
</dbReference>
<dbReference type="InterPro" id="IPR000843">
    <property type="entry name" value="HTH_LacI"/>
</dbReference>
<protein>
    <submittedName>
        <fullName evidence="5">LacI family DNA-binding transcriptional regulator</fullName>
    </submittedName>
</protein>
<dbReference type="SMART" id="SM00354">
    <property type="entry name" value="HTH_LACI"/>
    <property type="match status" value="1"/>
</dbReference>
<feature type="domain" description="HTH lacI-type" evidence="4">
    <location>
        <begin position="4"/>
        <end position="59"/>
    </location>
</feature>
<dbReference type="Pfam" id="PF13377">
    <property type="entry name" value="Peripla_BP_3"/>
    <property type="match status" value="1"/>
</dbReference>
<dbReference type="InterPro" id="IPR046335">
    <property type="entry name" value="LacI/GalR-like_sensor"/>
</dbReference>
<evidence type="ECO:0000256" key="2">
    <source>
        <dbReference type="ARBA" id="ARBA00023125"/>
    </source>
</evidence>
<reference evidence="5 6" key="1">
    <citation type="submission" date="2021-02" db="EMBL/GenBank/DDBJ databases">
        <authorList>
            <person name="Park J.-S."/>
        </authorList>
    </citation>
    <scope>NUCLEOTIDE SEQUENCE [LARGE SCALE GENOMIC DNA]</scope>
    <source>
        <strain evidence="5 6">188UL20-2</strain>
    </source>
</reference>
<evidence type="ECO:0000313" key="6">
    <source>
        <dbReference type="Proteomes" id="UP000809621"/>
    </source>
</evidence>
<dbReference type="SUPFAM" id="SSF53822">
    <property type="entry name" value="Periplasmic binding protein-like I"/>
    <property type="match status" value="1"/>
</dbReference>
<keyword evidence="3" id="KW-0804">Transcription</keyword>
<keyword evidence="2 5" id="KW-0238">DNA-binding</keyword>
<dbReference type="PROSITE" id="PS00356">
    <property type="entry name" value="HTH_LACI_1"/>
    <property type="match status" value="1"/>
</dbReference>
<gene>
    <name evidence="5" type="ORF">JQC93_04860</name>
</gene>
<dbReference type="Gene3D" id="1.10.260.40">
    <property type="entry name" value="lambda repressor-like DNA-binding domains"/>
    <property type="match status" value="1"/>
</dbReference>
<dbReference type="RefSeq" id="WP_205157310.1">
    <property type="nucleotide sequence ID" value="NZ_JAFEUM010000001.1"/>
</dbReference>
<dbReference type="SUPFAM" id="SSF47413">
    <property type="entry name" value="lambda repressor-like DNA-binding domains"/>
    <property type="match status" value="1"/>
</dbReference>
<evidence type="ECO:0000256" key="3">
    <source>
        <dbReference type="ARBA" id="ARBA00023163"/>
    </source>
</evidence>
<comment type="caution">
    <text evidence="5">The sequence shown here is derived from an EMBL/GenBank/DDBJ whole genome shotgun (WGS) entry which is preliminary data.</text>
</comment>
<dbReference type="InterPro" id="IPR010982">
    <property type="entry name" value="Lambda_DNA-bd_dom_sf"/>
</dbReference>
<name>A0ABS2HI08_9VIBR</name>
<dbReference type="PANTHER" id="PTHR30146">
    <property type="entry name" value="LACI-RELATED TRANSCRIPTIONAL REPRESSOR"/>
    <property type="match status" value="1"/>
</dbReference>
<keyword evidence="6" id="KW-1185">Reference proteome</keyword>
<dbReference type="Pfam" id="PF00356">
    <property type="entry name" value="LacI"/>
    <property type="match status" value="1"/>
</dbReference>
<evidence type="ECO:0000313" key="5">
    <source>
        <dbReference type="EMBL" id="MBM7035732.1"/>
    </source>
</evidence>
<dbReference type="InterPro" id="IPR028082">
    <property type="entry name" value="Peripla_BP_I"/>
</dbReference>
<accession>A0ABS2HI08</accession>
<dbReference type="EMBL" id="JAFEUM010000001">
    <property type="protein sequence ID" value="MBM7035732.1"/>
    <property type="molecule type" value="Genomic_DNA"/>
</dbReference>
<sequence>MKKVRIVDVATHAGVSKSTVSQYLNGRFGHMSEHTKQKIKQTIKELNYVPNPIARSLKQDKTFTIGVVVRDISGFNTSRVLRGIDDFCKENSYKVLIYNSDFDAESEKNALLTLQQMCVDAIVITSSGLNSALINQLVSEKLPIVQFQLEYPDCQTHIVLSDYEKASFDATEHLIKLGHSRIGFLAQEFGQSVSRNARYQGYLNALQHHGIEQDPTLINFWDRQAGFSTCPIEMINRDNPPTALFSQHLAITTDLLNLLNSQDISIPEQVSVLGFDEIPMVELFKVPVTVIKQNAYQIGVETAKLALAAIANPKLEQQRHIVQSTLVHRDSCRSIAGSE</sequence>
<evidence type="ECO:0000259" key="4">
    <source>
        <dbReference type="PROSITE" id="PS50932"/>
    </source>
</evidence>
<dbReference type="GO" id="GO:0003677">
    <property type="term" value="F:DNA binding"/>
    <property type="evidence" value="ECO:0007669"/>
    <property type="project" value="UniProtKB-KW"/>
</dbReference>
<evidence type="ECO:0000256" key="1">
    <source>
        <dbReference type="ARBA" id="ARBA00023015"/>
    </source>
</evidence>
<proteinExistence type="predicted"/>
<dbReference type="PROSITE" id="PS50932">
    <property type="entry name" value="HTH_LACI_2"/>
    <property type="match status" value="1"/>
</dbReference>
<dbReference type="Proteomes" id="UP000809621">
    <property type="component" value="Unassembled WGS sequence"/>
</dbReference>
<dbReference type="Gene3D" id="3.40.50.2300">
    <property type="match status" value="2"/>
</dbReference>
<dbReference type="CDD" id="cd01392">
    <property type="entry name" value="HTH_LacI"/>
    <property type="match status" value="1"/>
</dbReference>
<organism evidence="5 6">
    <name type="scientific">Vibrio ulleungensis</name>
    <dbReference type="NCBI Taxonomy" id="2807619"/>
    <lineage>
        <taxon>Bacteria</taxon>
        <taxon>Pseudomonadati</taxon>
        <taxon>Pseudomonadota</taxon>
        <taxon>Gammaproteobacteria</taxon>
        <taxon>Vibrionales</taxon>
        <taxon>Vibrionaceae</taxon>
        <taxon>Vibrio</taxon>
    </lineage>
</organism>